<dbReference type="HOGENOM" id="CLU_2258186_0_0_10"/>
<dbReference type="AlphaFoldDB" id="A6L6T6"/>
<evidence type="ECO:0000313" key="1">
    <source>
        <dbReference type="EMBL" id="ABR41400.1"/>
    </source>
</evidence>
<sequence length="103" mass="11764">MQEKCLQPPLYPPCSMVQACPVRWTKQACAINTVSLCSLETATFLAKVFRILIQVLSDLAASSTKSCTKFCRYIQHPSLSEEKDKPVEPERLKLKIERYRSLE</sequence>
<evidence type="ECO:0000313" key="2">
    <source>
        <dbReference type="Proteomes" id="UP000002861"/>
    </source>
</evidence>
<organism evidence="1 2">
    <name type="scientific">Phocaeicola vulgatus (strain ATCC 8482 / DSM 1447 / JCM 5826 / CCUG 4940 / NBRC 14291 / NCTC 11154)</name>
    <name type="common">Bacteroides vulgatus</name>
    <dbReference type="NCBI Taxonomy" id="435590"/>
    <lineage>
        <taxon>Bacteria</taxon>
        <taxon>Pseudomonadati</taxon>
        <taxon>Bacteroidota</taxon>
        <taxon>Bacteroidia</taxon>
        <taxon>Bacteroidales</taxon>
        <taxon>Bacteroidaceae</taxon>
        <taxon>Phocaeicola</taxon>
    </lineage>
</organism>
<dbReference type="EMBL" id="CP000139">
    <property type="protein sequence ID" value="ABR41400.1"/>
    <property type="molecule type" value="Genomic_DNA"/>
</dbReference>
<protein>
    <submittedName>
        <fullName evidence="1">Uncharacterized protein</fullName>
    </submittedName>
</protein>
<dbReference type="PaxDb" id="435590-BVU_3789"/>
<dbReference type="Proteomes" id="UP000002861">
    <property type="component" value="Chromosome"/>
</dbReference>
<dbReference type="PROSITE" id="PS51257">
    <property type="entry name" value="PROKAR_LIPOPROTEIN"/>
    <property type="match status" value="1"/>
</dbReference>
<name>A6L6T6_PHOV8</name>
<reference evidence="1 2" key="1">
    <citation type="journal article" date="2007" name="PLoS Biol.">
        <title>Evolution of symbiotic bacteria in the distal human intestine.</title>
        <authorList>
            <person name="Xu J."/>
            <person name="Mahowald M.A."/>
            <person name="Ley R.E."/>
            <person name="Lozupone C.A."/>
            <person name="Hamady M."/>
            <person name="Martens E.C."/>
            <person name="Henrissat B."/>
            <person name="Coutinho P.M."/>
            <person name="Minx P."/>
            <person name="Latreille P."/>
            <person name="Cordum H."/>
            <person name="Van Brunt A."/>
            <person name="Kim K."/>
            <person name="Fulton R.S."/>
            <person name="Fulton L.A."/>
            <person name="Clifton S.W."/>
            <person name="Wilson R.K."/>
            <person name="Knight R.D."/>
            <person name="Gordon J.I."/>
        </authorList>
    </citation>
    <scope>NUCLEOTIDE SEQUENCE [LARGE SCALE GENOMIC DNA]</scope>
    <source>
        <strain evidence="2">ATCC 8482 / DSM 1447 / JCM 5826 / CCUG 4940 / NBRC 14291 / NCTC 11154</strain>
    </source>
</reference>
<proteinExistence type="predicted"/>
<accession>A6L6T6</accession>
<dbReference type="KEGG" id="bvu:BVU_3789"/>
<gene>
    <name evidence="1" type="ordered locus">BVU_3789</name>
</gene>